<protein>
    <submittedName>
        <fullName evidence="1">Uncharacterized protein</fullName>
    </submittedName>
</protein>
<name>A0A8K0D3Q7_IGNLU</name>
<reference evidence="1" key="1">
    <citation type="submission" date="2019-08" db="EMBL/GenBank/DDBJ databases">
        <title>The genome of the North American firefly Photinus pyralis.</title>
        <authorList>
            <consortium name="Photinus pyralis genome working group"/>
            <person name="Fallon T.R."/>
            <person name="Sander Lower S.E."/>
            <person name="Weng J.-K."/>
        </authorList>
    </citation>
    <scope>NUCLEOTIDE SEQUENCE</scope>
    <source>
        <strain evidence="1">TRF0915ILg1</strain>
        <tissue evidence="1">Whole body</tissue>
    </source>
</reference>
<accession>A0A8K0D3Q7</accession>
<dbReference type="Proteomes" id="UP000801492">
    <property type="component" value="Unassembled WGS sequence"/>
</dbReference>
<comment type="caution">
    <text evidence="1">The sequence shown here is derived from an EMBL/GenBank/DDBJ whole genome shotgun (WGS) entry which is preliminary data.</text>
</comment>
<organism evidence="1 2">
    <name type="scientific">Ignelater luminosus</name>
    <name type="common">Cucubano</name>
    <name type="synonym">Pyrophorus luminosus</name>
    <dbReference type="NCBI Taxonomy" id="2038154"/>
    <lineage>
        <taxon>Eukaryota</taxon>
        <taxon>Metazoa</taxon>
        <taxon>Ecdysozoa</taxon>
        <taxon>Arthropoda</taxon>
        <taxon>Hexapoda</taxon>
        <taxon>Insecta</taxon>
        <taxon>Pterygota</taxon>
        <taxon>Neoptera</taxon>
        <taxon>Endopterygota</taxon>
        <taxon>Coleoptera</taxon>
        <taxon>Polyphaga</taxon>
        <taxon>Elateriformia</taxon>
        <taxon>Elateroidea</taxon>
        <taxon>Elateridae</taxon>
        <taxon>Agrypninae</taxon>
        <taxon>Pyrophorini</taxon>
        <taxon>Ignelater</taxon>
    </lineage>
</organism>
<dbReference type="OrthoDB" id="8063408at2759"/>
<keyword evidence="2" id="KW-1185">Reference proteome</keyword>
<sequence>MRPVLHSEDFSVFKYPDFVTVDDSSDSDLTHTEEEAYSNVRNDLTFGASSSQSHFLSQDLNDLIRDLNLSKHQSEVLSSRLKGRNLLREDGTSVCSSKAKPCKLLAETAAPQRHWCG</sequence>
<evidence type="ECO:0000313" key="2">
    <source>
        <dbReference type="Proteomes" id="UP000801492"/>
    </source>
</evidence>
<gene>
    <name evidence="1" type="ORF">ILUMI_07336</name>
</gene>
<proteinExistence type="predicted"/>
<dbReference type="EMBL" id="VTPC01003228">
    <property type="protein sequence ID" value="KAF2898838.1"/>
    <property type="molecule type" value="Genomic_DNA"/>
</dbReference>
<evidence type="ECO:0000313" key="1">
    <source>
        <dbReference type="EMBL" id="KAF2898838.1"/>
    </source>
</evidence>
<dbReference type="AlphaFoldDB" id="A0A8K0D3Q7"/>